<keyword evidence="3" id="KW-1185">Reference proteome</keyword>
<dbReference type="Proteomes" id="UP000789901">
    <property type="component" value="Unassembled WGS sequence"/>
</dbReference>
<name>A0ABN7VAS2_GIGMA</name>
<reference evidence="2 3" key="1">
    <citation type="submission" date="2021-06" db="EMBL/GenBank/DDBJ databases">
        <authorList>
            <person name="Kallberg Y."/>
            <person name="Tangrot J."/>
            <person name="Rosling A."/>
        </authorList>
    </citation>
    <scope>NUCLEOTIDE SEQUENCE [LARGE SCALE GENOMIC DNA]</scope>
    <source>
        <strain evidence="2 3">120-4 pot B 10/14</strain>
    </source>
</reference>
<comment type="caution">
    <text evidence="2">The sequence shown here is derived from an EMBL/GenBank/DDBJ whole genome shotgun (WGS) entry which is preliminary data.</text>
</comment>
<evidence type="ECO:0000256" key="1">
    <source>
        <dbReference type="SAM" id="MobiDB-lite"/>
    </source>
</evidence>
<dbReference type="EMBL" id="CAJVQB010011966">
    <property type="protein sequence ID" value="CAG8751819.1"/>
    <property type="molecule type" value="Genomic_DNA"/>
</dbReference>
<evidence type="ECO:0000313" key="2">
    <source>
        <dbReference type="EMBL" id="CAG8751819.1"/>
    </source>
</evidence>
<evidence type="ECO:0000313" key="3">
    <source>
        <dbReference type="Proteomes" id="UP000789901"/>
    </source>
</evidence>
<sequence length="246" mass="27800">NESLQIVSPRDIVFISDKYVIDNFEECVVIAYASIIDTGKSKCEFDITGIPICTPYCMITVCINRTPKITEEFIHLRADCIEYNSVTGSSNIKMEITILYESQSVRFKHLGASGINIKTGNIYIISEFIKFSDSGKMIIEATDIDFQKFPTNYPNTPEILPDKPKTHSIIDIIANDIDPVTAQTSNQSSFKTMSAFTIPDIKMNSTYEKKNQSKFKVGNDDKEEQSNHEEENEIFLNNHGKSTGFF</sequence>
<feature type="compositionally biased region" description="Basic and acidic residues" evidence="1">
    <location>
        <begin position="209"/>
        <end position="229"/>
    </location>
</feature>
<gene>
    <name evidence="2" type="ORF">GMARGA_LOCUS16477</name>
</gene>
<accession>A0ABN7VAS2</accession>
<organism evidence="2 3">
    <name type="scientific">Gigaspora margarita</name>
    <dbReference type="NCBI Taxonomy" id="4874"/>
    <lineage>
        <taxon>Eukaryota</taxon>
        <taxon>Fungi</taxon>
        <taxon>Fungi incertae sedis</taxon>
        <taxon>Mucoromycota</taxon>
        <taxon>Glomeromycotina</taxon>
        <taxon>Glomeromycetes</taxon>
        <taxon>Diversisporales</taxon>
        <taxon>Gigasporaceae</taxon>
        <taxon>Gigaspora</taxon>
    </lineage>
</organism>
<proteinExistence type="predicted"/>
<protein>
    <submittedName>
        <fullName evidence="2">8049_t:CDS:1</fullName>
    </submittedName>
</protein>
<feature type="region of interest" description="Disordered" evidence="1">
    <location>
        <begin position="209"/>
        <end position="246"/>
    </location>
</feature>
<feature type="non-terminal residue" evidence="2">
    <location>
        <position position="1"/>
    </location>
</feature>